<dbReference type="PROSITE" id="PS50850">
    <property type="entry name" value="MFS"/>
    <property type="match status" value="1"/>
</dbReference>
<keyword evidence="6 8" id="KW-0472">Membrane</keyword>
<comment type="subcellular location">
    <subcellularLocation>
        <location evidence="1">Cell membrane</location>
        <topology evidence="1">Multi-pass membrane protein</topology>
    </subcellularLocation>
</comment>
<dbReference type="SUPFAM" id="SSF103473">
    <property type="entry name" value="MFS general substrate transporter"/>
    <property type="match status" value="1"/>
</dbReference>
<reference evidence="11" key="1">
    <citation type="journal article" date="2014" name="Genome Announc.">
        <title>Genome sequence and annotation of Acremonium chrysogenum, producer of the beta-lactam antibiotic cephalosporin C.</title>
        <authorList>
            <person name="Terfehr D."/>
            <person name="Dahlmann T.A."/>
            <person name="Specht T."/>
            <person name="Zadra I."/>
            <person name="Kuernsteiner H."/>
            <person name="Kueck U."/>
        </authorList>
    </citation>
    <scope>NUCLEOTIDE SEQUENCE [LARGE SCALE GENOMIC DNA]</scope>
    <source>
        <strain evidence="11">ATCC 11550 / CBS 779.69 / DSM 880 / IAM 14645 / JCM 23072 / IMI 49137</strain>
    </source>
</reference>
<dbReference type="InterPro" id="IPR020846">
    <property type="entry name" value="MFS_dom"/>
</dbReference>
<keyword evidence="2" id="KW-0813">Transport</keyword>
<feature type="transmembrane region" description="Helical" evidence="8">
    <location>
        <begin position="202"/>
        <end position="223"/>
    </location>
</feature>
<feature type="transmembrane region" description="Helical" evidence="8">
    <location>
        <begin position="445"/>
        <end position="468"/>
    </location>
</feature>
<evidence type="ECO:0000256" key="7">
    <source>
        <dbReference type="ARBA" id="ARBA00038459"/>
    </source>
</evidence>
<evidence type="ECO:0000256" key="1">
    <source>
        <dbReference type="ARBA" id="ARBA00004651"/>
    </source>
</evidence>
<dbReference type="AlphaFoldDB" id="A0A086SV49"/>
<feature type="transmembrane region" description="Helical" evidence="8">
    <location>
        <begin position="410"/>
        <end position="438"/>
    </location>
</feature>
<evidence type="ECO:0000256" key="8">
    <source>
        <dbReference type="SAM" id="Phobius"/>
    </source>
</evidence>
<evidence type="ECO:0000256" key="4">
    <source>
        <dbReference type="ARBA" id="ARBA00022692"/>
    </source>
</evidence>
<accession>A0A086SV49</accession>
<protein>
    <submittedName>
        <fullName evidence="10">Putative transporter-like protein</fullName>
    </submittedName>
</protein>
<evidence type="ECO:0000256" key="3">
    <source>
        <dbReference type="ARBA" id="ARBA00022475"/>
    </source>
</evidence>
<dbReference type="Pfam" id="PF07690">
    <property type="entry name" value="MFS_1"/>
    <property type="match status" value="1"/>
</dbReference>
<keyword evidence="3" id="KW-1003">Cell membrane</keyword>
<evidence type="ECO:0000313" key="11">
    <source>
        <dbReference type="Proteomes" id="UP000029964"/>
    </source>
</evidence>
<comment type="caution">
    <text evidence="10">The sequence shown here is derived from an EMBL/GenBank/DDBJ whole genome shotgun (WGS) entry which is preliminary data.</text>
</comment>
<organism evidence="10 11">
    <name type="scientific">Hapsidospora chrysogenum (strain ATCC 11550 / CBS 779.69 / DSM 880 / IAM 14645 / JCM 23072 / IMI 49137)</name>
    <name type="common">Acremonium chrysogenum</name>
    <dbReference type="NCBI Taxonomy" id="857340"/>
    <lineage>
        <taxon>Eukaryota</taxon>
        <taxon>Fungi</taxon>
        <taxon>Dikarya</taxon>
        <taxon>Ascomycota</taxon>
        <taxon>Pezizomycotina</taxon>
        <taxon>Sordariomycetes</taxon>
        <taxon>Hypocreomycetidae</taxon>
        <taxon>Hypocreales</taxon>
        <taxon>Bionectriaceae</taxon>
        <taxon>Hapsidospora</taxon>
    </lineage>
</organism>
<dbReference type="OrthoDB" id="6770063at2759"/>
<evidence type="ECO:0000313" key="10">
    <source>
        <dbReference type="EMBL" id="KFH40981.1"/>
    </source>
</evidence>
<dbReference type="Gene3D" id="1.20.1250.20">
    <property type="entry name" value="MFS general substrate transporter like domains"/>
    <property type="match status" value="1"/>
</dbReference>
<dbReference type="GO" id="GO:0022857">
    <property type="term" value="F:transmembrane transporter activity"/>
    <property type="evidence" value="ECO:0007669"/>
    <property type="project" value="InterPro"/>
</dbReference>
<feature type="transmembrane region" description="Helical" evidence="8">
    <location>
        <begin position="307"/>
        <end position="332"/>
    </location>
</feature>
<dbReference type="InterPro" id="IPR036259">
    <property type="entry name" value="MFS_trans_sf"/>
</dbReference>
<feature type="transmembrane region" description="Helical" evidence="8">
    <location>
        <begin position="75"/>
        <end position="95"/>
    </location>
</feature>
<dbReference type="PANTHER" id="PTHR23502:SF186">
    <property type="entry name" value="MAJOR FACILITATOR SUPERFAMILY (MFS) PROFILE DOMAIN-CONTAINING PROTEIN"/>
    <property type="match status" value="1"/>
</dbReference>
<feature type="transmembrane region" description="Helical" evidence="8">
    <location>
        <begin position="115"/>
        <end position="135"/>
    </location>
</feature>
<feature type="transmembrane region" description="Helical" evidence="8">
    <location>
        <begin position="168"/>
        <end position="190"/>
    </location>
</feature>
<name>A0A086SV49_HAPC1</name>
<dbReference type="EMBL" id="JPKY01000153">
    <property type="protein sequence ID" value="KFH40981.1"/>
    <property type="molecule type" value="Genomic_DNA"/>
</dbReference>
<dbReference type="InterPro" id="IPR011701">
    <property type="entry name" value="MFS"/>
</dbReference>
<dbReference type="HOGENOM" id="CLU_008455_11_2_1"/>
<sequence length="520" mass="57086">MKNSLSAIFSCADLPGVPRAIELFCPFASRPWTKRDLEAIDYHSEAVPYLNVNGYVDFHANDPEDPRNWSRARTWYITAASIFVVLNGTIASSISAGCARSIAAEFQVSEVVANLSTTLFQLGYCAGPFVFAPFSEFYGRRWLLYGTYACYMAFNFLCAFAPSFGAHAFGRLMAGTFVSAPLTVTPGILADLWPPFDRDNSVALLAVAVWAGPSLGPVVSAFLDQERGWRWAFYFVLWLGALGGLAAVTIPETHPSTILAQKAQRHRDAKISGFENIRADAEANGPTLRQAYKTALLRPWVLLFDPISFLCCVYMAVVFTLQFMLFSIYPIVFEEIRGWTPAVALLPLLGAVVGPLLGAVIVVADTRRRKKAFDKSKHLEPEEHLVIAMVGGVGFAVTMFWFTWTGPYASIHWICPTLAGFFLSISLLLIFVAFLNYLVETYVQYAASIVAVNTVARSLGAASAPLYADIMFQAMSVQGGGSLIAGAATVLAVIPYVFFRRGRKIRDRSKYTTFTNGGQD</sequence>
<feature type="domain" description="Major facilitator superfamily (MFS) profile" evidence="9">
    <location>
        <begin position="76"/>
        <end position="504"/>
    </location>
</feature>
<proteinExistence type="inferred from homology"/>
<comment type="similarity">
    <text evidence="7">Belongs to the major facilitator superfamily. DHA1 family. Polyamines/proton antiporter (TC 2.A.1.2.16) subfamily.</text>
</comment>
<keyword evidence="11" id="KW-1185">Reference proteome</keyword>
<evidence type="ECO:0000256" key="5">
    <source>
        <dbReference type="ARBA" id="ARBA00022989"/>
    </source>
</evidence>
<evidence type="ECO:0000259" key="9">
    <source>
        <dbReference type="PROSITE" id="PS50850"/>
    </source>
</evidence>
<keyword evidence="5 8" id="KW-1133">Transmembrane helix</keyword>
<dbReference type="PANTHER" id="PTHR23502">
    <property type="entry name" value="MAJOR FACILITATOR SUPERFAMILY"/>
    <property type="match status" value="1"/>
</dbReference>
<dbReference type="Proteomes" id="UP000029964">
    <property type="component" value="Unassembled WGS sequence"/>
</dbReference>
<dbReference type="GO" id="GO:0005886">
    <property type="term" value="C:plasma membrane"/>
    <property type="evidence" value="ECO:0007669"/>
    <property type="project" value="UniProtKB-SubCell"/>
</dbReference>
<gene>
    <name evidence="10" type="ORF">ACRE_083190</name>
</gene>
<feature type="transmembrane region" description="Helical" evidence="8">
    <location>
        <begin position="385"/>
        <end position="404"/>
    </location>
</feature>
<evidence type="ECO:0000256" key="2">
    <source>
        <dbReference type="ARBA" id="ARBA00022448"/>
    </source>
</evidence>
<dbReference type="STRING" id="857340.A0A086SV49"/>
<feature type="transmembrane region" description="Helical" evidence="8">
    <location>
        <begin position="229"/>
        <end position="250"/>
    </location>
</feature>
<feature type="transmembrane region" description="Helical" evidence="8">
    <location>
        <begin position="480"/>
        <end position="499"/>
    </location>
</feature>
<feature type="transmembrane region" description="Helical" evidence="8">
    <location>
        <begin position="142"/>
        <end position="162"/>
    </location>
</feature>
<keyword evidence="4 8" id="KW-0812">Transmembrane</keyword>
<evidence type="ECO:0000256" key="6">
    <source>
        <dbReference type="ARBA" id="ARBA00023136"/>
    </source>
</evidence>
<feature type="transmembrane region" description="Helical" evidence="8">
    <location>
        <begin position="344"/>
        <end position="364"/>
    </location>
</feature>